<dbReference type="AlphaFoldDB" id="A0A921F0W1"/>
<evidence type="ECO:0000313" key="2">
    <source>
        <dbReference type="Proteomes" id="UP000721920"/>
    </source>
</evidence>
<dbReference type="Gene3D" id="3.40.50.1000">
    <property type="entry name" value="HAD superfamily/HAD-like"/>
    <property type="match status" value="1"/>
</dbReference>
<keyword evidence="1" id="KW-0378">Hydrolase</keyword>
<evidence type="ECO:0000313" key="1">
    <source>
        <dbReference type="EMBL" id="HJE86764.1"/>
    </source>
</evidence>
<dbReference type="Pfam" id="PF08282">
    <property type="entry name" value="Hydrolase_3"/>
    <property type="match status" value="1"/>
</dbReference>
<dbReference type="EMBL" id="DYXN01000063">
    <property type="protein sequence ID" value="HJE86764.1"/>
    <property type="molecule type" value="Genomic_DNA"/>
</dbReference>
<organism evidence="1 2">
    <name type="scientific">Levilactobacillus hammesii</name>
    <dbReference type="NCBI Taxonomy" id="267633"/>
    <lineage>
        <taxon>Bacteria</taxon>
        <taxon>Bacillati</taxon>
        <taxon>Bacillota</taxon>
        <taxon>Bacilli</taxon>
        <taxon>Lactobacillales</taxon>
        <taxon>Lactobacillaceae</taxon>
        <taxon>Levilactobacillus</taxon>
    </lineage>
</organism>
<comment type="caution">
    <text evidence="1">The sequence shown here is derived from an EMBL/GenBank/DDBJ whole genome shotgun (WGS) entry which is preliminary data.</text>
</comment>
<reference evidence="1" key="1">
    <citation type="journal article" date="2021" name="PeerJ">
        <title>Extensive microbial diversity within the chicken gut microbiome revealed by metagenomics and culture.</title>
        <authorList>
            <person name="Gilroy R."/>
            <person name="Ravi A."/>
            <person name="Getino M."/>
            <person name="Pursley I."/>
            <person name="Horton D.L."/>
            <person name="Alikhan N.F."/>
            <person name="Baker D."/>
            <person name="Gharbi K."/>
            <person name="Hall N."/>
            <person name="Watson M."/>
            <person name="Adriaenssens E.M."/>
            <person name="Foster-Nyarko E."/>
            <person name="Jarju S."/>
            <person name="Secka A."/>
            <person name="Antonio M."/>
            <person name="Oren A."/>
            <person name="Chaudhuri R.R."/>
            <person name="La Ragione R."/>
            <person name="Hildebrand F."/>
            <person name="Pallen M.J."/>
        </authorList>
    </citation>
    <scope>NUCLEOTIDE SEQUENCE</scope>
    <source>
        <strain evidence="1">CHK173-2145</strain>
    </source>
</reference>
<proteinExistence type="predicted"/>
<protein>
    <submittedName>
        <fullName evidence="1">Cof-type HAD-IIB family hydrolase</fullName>
    </submittedName>
</protein>
<sequence length="271" mass="29069">MRPKVIATDLDGTFLDDTGHYAVARFDAQLAALARQEIRFVVTTGDPLDHVQALFAPLRHRDALTYIVEDGALTVTGRGEQLQLQAISKADWRAAVSWLQTAPVMAGCFVIACGRDRAYTELAATSQRFHESQAFYPSLTSVADLTQVTDAILKLDVTWLETTVSAQVAAFNQHFRNRLVGTSSGLGGMNVTLPLVSKATALLALGQIWGVSPDQMAAFGDSGNDHAMLEMVGQGFAVANADPAIVTGPINRLTATNQQGAVSQQIEAWLV</sequence>
<gene>
    <name evidence="1" type="ORF">K8U88_04160</name>
</gene>
<dbReference type="GO" id="GO:0005829">
    <property type="term" value="C:cytosol"/>
    <property type="evidence" value="ECO:0007669"/>
    <property type="project" value="TreeGrafter"/>
</dbReference>
<dbReference type="Proteomes" id="UP000721920">
    <property type="component" value="Unassembled WGS sequence"/>
</dbReference>
<dbReference type="InterPro" id="IPR023214">
    <property type="entry name" value="HAD_sf"/>
</dbReference>
<accession>A0A921F0W1</accession>
<dbReference type="Gene3D" id="3.30.1240.10">
    <property type="match status" value="1"/>
</dbReference>
<reference evidence="1" key="2">
    <citation type="submission" date="2021-09" db="EMBL/GenBank/DDBJ databases">
        <authorList>
            <person name="Gilroy R."/>
        </authorList>
    </citation>
    <scope>NUCLEOTIDE SEQUENCE</scope>
    <source>
        <strain evidence="1">CHK173-2145</strain>
    </source>
</reference>
<dbReference type="PANTHER" id="PTHR10000:SF53">
    <property type="entry name" value="5-AMINO-6-(5-PHOSPHO-D-RIBITYLAMINO)URACIL PHOSPHATASE YBJI-RELATED"/>
    <property type="match status" value="1"/>
</dbReference>
<name>A0A921F0W1_9LACO</name>
<dbReference type="InterPro" id="IPR006379">
    <property type="entry name" value="HAD-SF_hydro_IIB"/>
</dbReference>
<dbReference type="NCBIfam" id="TIGR01484">
    <property type="entry name" value="HAD-SF-IIB"/>
    <property type="match status" value="1"/>
</dbReference>
<dbReference type="SUPFAM" id="SSF56784">
    <property type="entry name" value="HAD-like"/>
    <property type="match status" value="1"/>
</dbReference>
<dbReference type="GO" id="GO:0016791">
    <property type="term" value="F:phosphatase activity"/>
    <property type="evidence" value="ECO:0007669"/>
    <property type="project" value="TreeGrafter"/>
</dbReference>
<dbReference type="PANTHER" id="PTHR10000">
    <property type="entry name" value="PHOSPHOSERINE PHOSPHATASE"/>
    <property type="match status" value="1"/>
</dbReference>
<dbReference type="InterPro" id="IPR036412">
    <property type="entry name" value="HAD-like_sf"/>
</dbReference>
<dbReference type="GO" id="GO:0000287">
    <property type="term" value="F:magnesium ion binding"/>
    <property type="evidence" value="ECO:0007669"/>
    <property type="project" value="TreeGrafter"/>
</dbReference>